<dbReference type="RefSeq" id="WP_090336317.1">
    <property type="nucleotide sequence ID" value="NZ_FNXY01000004.1"/>
</dbReference>
<reference evidence="2 3" key="1">
    <citation type="submission" date="2016-10" db="EMBL/GenBank/DDBJ databases">
        <authorList>
            <person name="de Groot N.N."/>
        </authorList>
    </citation>
    <scope>NUCLEOTIDE SEQUENCE [LARGE SCALE GENOMIC DNA]</scope>
    <source>
        <strain evidence="2 3">DSM 19938</strain>
    </source>
</reference>
<proteinExistence type="predicted"/>
<keyword evidence="1" id="KW-0560">Oxidoreductase</keyword>
<evidence type="ECO:0000313" key="3">
    <source>
        <dbReference type="Proteomes" id="UP000199532"/>
    </source>
</evidence>
<name>A0A1H6VQR9_9BACT</name>
<gene>
    <name evidence="2" type="ORF">SAMN04487995_3091</name>
</gene>
<dbReference type="InterPro" id="IPR036291">
    <property type="entry name" value="NAD(P)-bd_dom_sf"/>
</dbReference>
<organism evidence="2 3">
    <name type="scientific">Dyadobacter koreensis</name>
    <dbReference type="NCBI Taxonomy" id="408657"/>
    <lineage>
        <taxon>Bacteria</taxon>
        <taxon>Pseudomonadati</taxon>
        <taxon>Bacteroidota</taxon>
        <taxon>Cytophagia</taxon>
        <taxon>Cytophagales</taxon>
        <taxon>Spirosomataceae</taxon>
        <taxon>Dyadobacter</taxon>
    </lineage>
</organism>
<accession>A0A1H6VQR9</accession>
<keyword evidence="3" id="KW-1185">Reference proteome</keyword>
<dbReference type="GO" id="GO:0016491">
    <property type="term" value="F:oxidoreductase activity"/>
    <property type="evidence" value="ECO:0007669"/>
    <property type="project" value="UniProtKB-KW"/>
</dbReference>
<evidence type="ECO:0000256" key="1">
    <source>
        <dbReference type="ARBA" id="ARBA00023002"/>
    </source>
</evidence>
<dbReference type="PANTHER" id="PTHR43157:SF31">
    <property type="entry name" value="PHOSPHATIDYLINOSITOL-GLYCAN BIOSYNTHESIS CLASS F PROTEIN"/>
    <property type="match status" value="1"/>
</dbReference>
<dbReference type="EMBL" id="FNXY01000004">
    <property type="protein sequence ID" value="SEJ02572.1"/>
    <property type="molecule type" value="Genomic_DNA"/>
</dbReference>
<dbReference type="OrthoDB" id="597510at2"/>
<protein>
    <submittedName>
        <fullName evidence="2">Short-chain dehydrogenase</fullName>
    </submittedName>
</protein>
<dbReference type="SUPFAM" id="SSF51735">
    <property type="entry name" value="NAD(P)-binding Rossmann-fold domains"/>
    <property type="match status" value="1"/>
</dbReference>
<dbReference type="AlphaFoldDB" id="A0A1H6VQR9"/>
<dbReference type="Gene3D" id="3.40.50.720">
    <property type="entry name" value="NAD(P)-binding Rossmann-like Domain"/>
    <property type="match status" value="1"/>
</dbReference>
<sequence length="281" mass="30990">MSNKIALITGPTSGIGYVTAIELSKHGFDLILVARNEKKVRELQNMIGDRVRTDYVSCDLGNIASVLNAVAEIKTRYFKIDVLINNAGLIVQNKQFSADGIELTFVTNHLGPFVLTTGLINLLKATDKARIIHVSSEAHFFAFFDINKLVNPSWYQDLVVYGRSKLANILFSNELSDRLQLHGITSNALHPGTVASNFAGNGTGISTFFMKFFRPFFKTVEQGAATTIYLATSPEVEGVSGQYFVDSKPGRSSKAAKDRELGSRLWDLSEELTRFEDQPTG</sequence>
<dbReference type="PANTHER" id="PTHR43157">
    <property type="entry name" value="PHOSPHATIDYLINOSITOL-GLYCAN BIOSYNTHESIS CLASS F PROTEIN-RELATED"/>
    <property type="match status" value="1"/>
</dbReference>
<dbReference type="Pfam" id="PF00106">
    <property type="entry name" value="adh_short"/>
    <property type="match status" value="1"/>
</dbReference>
<dbReference type="CDD" id="cd05327">
    <property type="entry name" value="retinol-DH_like_SDR_c_like"/>
    <property type="match status" value="1"/>
</dbReference>
<dbReference type="STRING" id="408657.SAMN04487995_3091"/>
<dbReference type="InterPro" id="IPR002347">
    <property type="entry name" value="SDR_fam"/>
</dbReference>
<dbReference type="PRINTS" id="PR00081">
    <property type="entry name" value="GDHRDH"/>
</dbReference>
<evidence type="ECO:0000313" key="2">
    <source>
        <dbReference type="EMBL" id="SEJ02572.1"/>
    </source>
</evidence>
<dbReference type="Proteomes" id="UP000199532">
    <property type="component" value="Unassembled WGS sequence"/>
</dbReference>